<protein>
    <submittedName>
        <fullName evidence="2">Uncharacterized protein</fullName>
    </submittedName>
</protein>
<feature type="compositionally biased region" description="Basic and acidic residues" evidence="1">
    <location>
        <begin position="71"/>
        <end position="88"/>
    </location>
</feature>
<feature type="compositionally biased region" description="Basic and acidic residues" evidence="1">
    <location>
        <begin position="39"/>
        <end position="62"/>
    </location>
</feature>
<dbReference type="Proteomes" id="UP000267821">
    <property type="component" value="Unassembled WGS sequence"/>
</dbReference>
<gene>
    <name evidence="2" type="ORF">L211DRAFT_849746</name>
</gene>
<evidence type="ECO:0000313" key="2">
    <source>
        <dbReference type="EMBL" id="RPB23484.1"/>
    </source>
</evidence>
<sequence>MSDKPTQHKARYQNGNSSRAESESEEEEGRSALGKPKRPKVEAEKTWEGSDVKRQKDNERKVMVGASSGPEKPDEKKDPREEGEEGRLKASQSNTAASKFQASNGGVDANEPGKKKKKKKKKSTNKQTK</sequence>
<dbReference type="AlphaFoldDB" id="A0A3N4LKQ9"/>
<accession>A0A3N4LKQ9</accession>
<feature type="compositionally biased region" description="Polar residues" evidence="1">
    <location>
        <begin position="90"/>
        <end position="104"/>
    </location>
</feature>
<feature type="region of interest" description="Disordered" evidence="1">
    <location>
        <begin position="1"/>
        <end position="129"/>
    </location>
</feature>
<evidence type="ECO:0000256" key="1">
    <source>
        <dbReference type="SAM" id="MobiDB-lite"/>
    </source>
</evidence>
<proteinExistence type="predicted"/>
<dbReference type="EMBL" id="ML121546">
    <property type="protein sequence ID" value="RPB23484.1"/>
    <property type="molecule type" value="Genomic_DNA"/>
</dbReference>
<name>A0A3N4LKQ9_9PEZI</name>
<reference evidence="2 3" key="1">
    <citation type="journal article" date="2018" name="Nat. Ecol. Evol.">
        <title>Pezizomycetes genomes reveal the molecular basis of ectomycorrhizal truffle lifestyle.</title>
        <authorList>
            <person name="Murat C."/>
            <person name="Payen T."/>
            <person name="Noel B."/>
            <person name="Kuo A."/>
            <person name="Morin E."/>
            <person name="Chen J."/>
            <person name="Kohler A."/>
            <person name="Krizsan K."/>
            <person name="Balestrini R."/>
            <person name="Da Silva C."/>
            <person name="Montanini B."/>
            <person name="Hainaut M."/>
            <person name="Levati E."/>
            <person name="Barry K.W."/>
            <person name="Belfiori B."/>
            <person name="Cichocki N."/>
            <person name="Clum A."/>
            <person name="Dockter R.B."/>
            <person name="Fauchery L."/>
            <person name="Guy J."/>
            <person name="Iotti M."/>
            <person name="Le Tacon F."/>
            <person name="Lindquist E.A."/>
            <person name="Lipzen A."/>
            <person name="Malagnac F."/>
            <person name="Mello A."/>
            <person name="Molinier V."/>
            <person name="Miyauchi S."/>
            <person name="Poulain J."/>
            <person name="Riccioni C."/>
            <person name="Rubini A."/>
            <person name="Sitrit Y."/>
            <person name="Splivallo R."/>
            <person name="Traeger S."/>
            <person name="Wang M."/>
            <person name="Zifcakova L."/>
            <person name="Wipf D."/>
            <person name="Zambonelli A."/>
            <person name="Paolocci F."/>
            <person name="Nowrousian M."/>
            <person name="Ottonello S."/>
            <person name="Baldrian P."/>
            <person name="Spatafora J.W."/>
            <person name="Henrissat B."/>
            <person name="Nagy L.G."/>
            <person name="Aury J.M."/>
            <person name="Wincker P."/>
            <person name="Grigoriev I.V."/>
            <person name="Bonfante P."/>
            <person name="Martin F.M."/>
        </authorList>
    </citation>
    <scope>NUCLEOTIDE SEQUENCE [LARGE SCALE GENOMIC DNA]</scope>
    <source>
        <strain evidence="2 3">ATCC MYA-4762</strain>
    </source>
</reference>
<organism evidence="2 3">
    <name type="scientific">Terfezia boudieri ATCC MYA-4762</name>
    <dbReference type="NCBI Taxonomy" id="1051890"/>
    <lineage>
        <taxon>Eukaryota</taxon>
        <taxon>Fungi</taxon>
        <taxon>Dikarya</taxon>
        <taxon>Ascomycota</taxon>
        <taxon>Pezizomycotina</taxon>
        <taxon>Pezizomycetes</taxon>
        <taxon>Pezizales</taxon>
        <taxon>Pezizaceae</taxon>
        <taxon>Terfezia</taxon>
    </lineage>
</organism>
<keyword evidence="3" id="KW-1185">Reference proteome</keyword>
<dbReference type="InParanoid" id="A0A3N4LKQ9"/>
<feature type="compositionally biased region" description="Basic residues" evidence="1">
    <location>
        <begin position="114"/>
        <end position="129"/>
    </location>
</feature>
<evidence type="ECO:0000313" key="3">
    <source>
        <dbReference type="Proteomes" id="UP000267821"/>
    </source>
</evidence>